<dbReference type="Proteomes" id="UP001596303">
    <property type="component" value="Unassembled WGS sequence"/>
</dbReference>
<dbReference type="RefSeq" id="WP_377381806.1">
    <property type="nucleotide sequence ID" value="NZ_JBHSSW010000066.1"/>
</dbReference>
<reference evidence="4" key="1">
    <citation type="journal article" date="2019" name="Int. J. Syst. Evol. Microbiol.">
        <title>The Global Catalogue of Microorganisms (GCM) 10K type strain sequencing project: providing services to taxonomists for standard genome sequencing and annotation.</title>
        <authorList>
            <consortium name="The Broad Institute Genomics Platform"/>
            <consortium name="The Broad Institute Genome Sequencing Center for Infectious Disease"/>
            <person name="Wu L."/>
            <person name="Ma J."/>
        </authorList>
    </citation>
    <scope>NUCLEOTIDE SEQUENCE [LARGE SCALE GENOMIC DNA]</scope>
    <source>
        <strain evidence="4">CGMCC-1.15741</strain>
    </source>
</reference>
<dbReference type="InterPro" id="IPR045795">
    <property type="entry name" value="SLT_4"/>
</dbReference>
<evidence type="ECO:0000256" key="1">
    <source>
        <dbReference type="SAM" id="SignalP"/>
    </source>
</evidence>
<protein>
    <recommendedName>
        <fullName evidence="2">Transglycosylase SLT domain-containing protein</fullName>
    </recommendedName>
</protein>
<evidence type="ECO:0000313" key="4">
    <source>
        <dbReference type="Proteomes" id="UP001596303"/>
    </source>
</evidence>
<gene>
    <name evidence="3" type="ORF">ACFQDM_18225</name>
</gene>
<name>A0ABW1SFM5_9PROT</name>
<dbReference type="Pfam" id="PF19489">
    <property type="entry name" value="SLT_4"/>
    <property type="match status" value="1"/>
</dbReference>
<evidence type="ECO:0000259" key="2">
    <source>
        <dbReference type="Pfam" id="PF19489"/>
    </source>
</evidence>
<feature type="signal peptide" evidence="1">
    <location>
        <begin position="1"/>
        <end position="19"/>
    </location>
</feature>
<keyword evidence="1" id="KW-0732">Signal</keyword>
<accession>A0ABW1SFM5</accession>
<feature type="chain" id="PRO_5045103251" description="Transglycosylase SLT domain-containing protein" evidence="1">
    <location>
        <begin position="20"/>
        <end position="236"/>
    </location>
</feature>
<evidence type="ECO:0000313" key="3">
    <source>
        <dbReference type="EMBL" id="MFC6200014.1"/>
    </source>
</evidence>
<organism evidence="3 4">
    <name type="scientific">Ponticaulis profundi</name>
    <dbReference type="NCBI Taxonomy" id="2665222"/>
    <lineage>
        <taxon>Bacteria</taxon>
        <taxon>Pseudomonadati</taxon>
        <taxon>Pseudomonadota</taxon>
        <taxon>Alphaproteobacteria</taxon>
        <taxon>Hyphomonadales</taxon>
        <taxon>Hyphomonadaceae</taxon>
        <taxon>Ponticaulis</taxon>
    </lineage>
</organism>
<dbReference type="EMBL" id="JBHSSW010000066">
    <property type="protein sequence ID" value="MFC6200014.1"/>
    <property type="molecule type" value="Genomic_DNA"/>
</dbReference>
<proteinExistence type="predicted"/>
<sequence>MLRFGFLSLVSLFSLTAFAQDVLVAEQTPDTLACQIFRDRSDWYEAAKETEIRWGLTPEHQLALFAEEWALDGERLPPKWRPTFTLPAKGTPGLPAGFFEATWQNYKAETGQAGASPNEFADLSDFMGWYFARTSNRTQLSPFDSLGVYYVWKLGPRGYATGAWQSNMWIAQRANRYAERVRLFRRDLEDCGPKKTVRWFSIPDFNSPFPQVSSDGELEKLNSKPGFSGTIVRPKG</sequence>
<keyword evidence="4" id="KW-1185">Reference proteome</keyword>
<comment type="caution">
    <text evidence="3">The sequence shown here is derived from an EMBL/GenBank/DDBJ whole genome shotgun (WGS) entry which is preliminary data.</text>
</comment>
<feature type="domain" description="Transglycosylase SLT" evidence="2">
    <location>
        <begin position="28"/>
        <end position="191"/>
    </location>
</feature>